<keyword evidence="9" id="KW-1185">Reference proteome</keyword>
<feature type="binding site" evidence="6">
    <location>
        <position position="50"/>
    </location>
    <ligand>
        <name>(6S)-NADPHX</name>
        <dbReference type="ChEBI" id="CHEBI:64076"/>
    </ligand>
</feature>
<evidence type="ECO:0000256" key="6">
    <source>
        <dbReference type="HAMAP-Rule" id="MF_01965"/>
    </source>
</evidence>
<reference evidence="9" key="1">
    <citation type="journal article" date="2019" name="Int. J. Syst. Evol. Microbiol.">
        <title>The Global Catalogue of Microorganisms (GCM) 10K type strain sequencing project: providing services to taxonomists for standard genome sequencing and annotation.</title>
        <authorList>
            <consortium name="The Broad Institute Genomics Platform"/>
            <consortium name="The Broad Institute Genome Sequencing Center for Infectious Disease"/>
            <person name="Wu L."/>
            <person name="Ma J."/>
        </authorList>
    </citation>
    <scope>NUCLEOTIDE SEQUENCE [LARGE SCALE GENOMIC DNA]</scope>
    <source>
        <strain evidence="9">CCM 7480</strain>
    </source>
</reference>
<dbReference type="PANTHER" id="PTHR12592:SF0">
    <property type="entry name" value="ATP-DEPENDENT (S)-NAD(P)H-HYDRATE DEHYDRATASE"/>
    <property type="match status" value="1"/>
</dbReference>
<evidence type="ECO:0000259" key="7">
    <source>
        <dbReference type="PROSITE" id="PS51383"/>
    </source>
</evidence>
<dbReference type="EC" id="4.2.1.136" evidence="6"/>
<keyword evidence="5 6" id="KW-0456">Lyase</keyword>
<keyword evidence="1 6" id="KW-0547">Nucleotide-binding</keyword>
<sequence>MNAIHNAPAMHDVTTDMLRAWPLPMPGEDSDKEARGHVLVLGGSREMPGAVILAATAALRAGAGKLTIATGASVAQLVALAMPEARVIGLAETEAGGFQREAIARLDPLADRVSAVLIGPGMQDEAAAAALVHGLLERLQGSDTAVVLDACAMGTLLHAPPGWDPDKCYRFEQPVIVTPHCGEMAHLTGIAKPEIVSGPDARALASAAEWNAVVALKGARTVIASPNGELWQHEGGNAGLGVSGSGDTLAGIITGLAARGATLEQAACWGVALHARAGERLAERMGILGYLAREIPNEIPALLESVAGTQAGDARTIRLTPGETVGRESV</sequence>
<comment type="cofactor">
    <cofactor evidence="6">
        <name>Mg(2+)</name>
        <dbReference type="ChEBI" id="CHEBI:18420"/>
    </cofactor>
</comment>
<evidence type="ECO:0000256" key="3">
    <source>
        <dbReference type="ARBA" id="ARBA00022857"/>
    </source>
</evidence>
<feature type="binding site" evidence="6">
    <location>
        <position position="121"/>
    </location>
    <ligand>
        <name>(6S)-NADPHX</name>
        <dbReference type="ChEBI" id="CHEBI:64076"/>
    </ligand>
</feature>
<dbReference type="Pfam" id="PF01256">
    <property type="entry name" value="Carb_kinase"/>
    <property type="match status" value="1"/>
</dbReference>
<comment type="caution">
    <text evidence="8">The sequence shown here is derived from an EMBL/GenBank/DDBJ whole genome shotgun (WGS) entry which is preliminary data.</text>
</comment>
<dbReference type="PANTHER" id="PTHR12592">
    <property type="entry name" value="ATP-DEPENDENT (S)-NAD(P)H-HYDRATE DEHYDRATASE FAMILY MEMBER"/>
    <property type="match status" value="1"/>
</dbReference>
<comment type="similarity">
    <text evidence="6">Belongs to the NnrD/CARKD family.</text>
</comment>
<evidence type="ECO:0000256" key="5">
    <source>
        <dbReference type="ARBA" id="ARBA00023239"/>
    </source>
</evidence>
<feature type="binding site" evidence="6">
    <location>
        <position position="180"/>
    </location>
    <ligand>
        <name>(6S)-NADPHX</name>
        <dbReference type="ChEBI" id="CHEBI:64076"/>
    </ligand>
</feature>
<keyword evidence="4 6" id="KW-0520">NAD</keyword>
<comment type="subunit">
    <text evidence="6">Homotetramer.</text>
</comment>
<evidence type="ECO:0000256" key="4">
    <source>
        <dbReference type="ARBA" id="ARBA00023027"/>
    </source>
</evidence>
<feature type="binding site" evidence="6">
    <location>
        <position position="247"/>
    </location>
    <ligand>
        <name>(6S)-NADPHX</name>
        <dbReference type="ChEBI" id="CHEBI:64076"/>
    </ligand>
</feature>
<dbReference type="SUPFAM" id="SSF53613">
    <property type="entry name" value="Ribokinase-like"/>
    <property type="match status" value="1"/>
</dbReference>
<proteinExistence type="inferred from homology"/>
<feature type="binding site" evidence="6">
    <location>
        <position position="246"/>
    </location>
    <ligand>
        <name>AMP</name>
        <dbReference type="ChEBI" id="CHEBI:456215"/>
    </ligand>
</feature>
<feature type="binding site" evidence="6">
    <location>
        <begin position="217"/>
        <end position="221"/>
    </location>
    <ligand>
        <name>AMP</name>
        <dbReference type="ChEBI" id="CHEBI:456215"/>
    </ligand>
</feature>
<evidence type="ECO:0000256" key="2">
    <source>
        <dbReference type="ARBA" id="ARBA00022840"/>
    </source>
</evidence>
<dbReference type="InterPro" id="IPR000631">
    <property type="entry name" value="CARKD"/>
</dbReference>
<name>A0ABV7PE82_9BURK</name>
<dbReference type="Gene3D" id="3.40.1190.20">
    <property type="match status" value="1"/>
</dbReference>
<dbReference type="NCBIfam" id="TIGR00196">
    <property type="entry name" value="yjeF_cterm"/>
    <property type="match status" value="1"/>
</dbReference>
<dbReference type="Proteomes" id="UP001595665">
    <property type="component" value="Unassembled WGS sequence"/>
</dbReference>
<organism evidence="8 9">
    <name type="scientific">Massilia haematophila</name>
    <dbReference type="NCBI Taxonomy" id="457923"/>
    <lineage>
        <taxon>Bacteria</taxon>
        <taxon>Pseudomonadati</taxon>
        <taxon>Pseudomonadota</taxon>
        <taxon>Betaproteobacteria</taxon>
        <taxon>Burkholderiales</taxon>
        <taxon>Oxalobacteraceae</taxon>
        <taxon>Telluria group</taxon>
        <taxon>Massilia</taxon>
    </lineage>
</organism>
<evidence type="ECO:0000313" key="8">
    <source>
        <dbReference type="EMBL" id="MFC3456930.1"/>
    </source>
</evidence>
<accession>A0ABV7PE82</accession>
<comment type="function">
    <text evidence="6">Catalyzes the dehydration of the S-form of NAD(P)HX at the expense of ADP, which is converted to AMP. Together with NAD(P)HX epimerase, which catalyzes the epimerization of the S- and R-forms, the enzyme allows the repair of both epimers of NAD(P)HX, a damaged form of NAD(P)H that is a result of enzymatic or heat-dependent hydration.</text>
</comment>
<protein>
    <recommendedName>
        <fullName evidence="6">ADP-dependent (S)-NAD(P)H-hydrate dehydratase</fullName>
        <ecNumber evidence="6">4.2.1.136</ecNumber>
    </recommendedName>
    <alternativeName>
        <fullName evidence="6">ADP-dependent NAD(P)HX dehydratase</fullName>
    </alternativeName>
</protein>
<dbReference type="EMBL" id="JBHRVV010000001">
    <property type="protein sequence ID" value="MFC3456930.1"/>
    <property type="molecule type" value="Genomic_DNA"/>
</dbReference>
<dbReference type="HAMAP" id="MF_01965">
    <property type="entry name" value="NADHX_dehydratase"/>
    <property type="match status" value="1"/>
</dbReference>
<evidence type="ECO:0000313" key="9">
    <source>
        <dbReference type="Proteomes" id="UP001595665"/>
    </source>
</evidence>
<dbReference type="PROSITE" id="PS51383">
    <property type="entry name" value="YJEF_C_3"/>
    <property type="match status" value="1"/>
</dbReference>
<comment type="catalytic activity">
    <reaction evidence="6">
        <text>(6S)-NADPHX + ADP = AMP + phosphate + NADPH + H(+)</text>
        <dbReference type="Rhea" id="RHEA:32235"/>
        <dbReference type="ChEBI" id="CHEBI:15378"/>
        <dbReference type="ChEBI" id="CHEBI:43474"/>
        <dbReference type="ChEBI" id="CHEBI:57783"/>
        <dbReference type="ChEBI" id="CHEBI:64076"/>
        <dbReference type="ChEBI" id="CHEBI:456215"/>
        <dbReference type="ChEBI" id="CHEBI:456216"/>
        <dbReference type="EC" id="4.2.1.136"/>
    </reaction>
</comment>
<dbReference type="InterPro" id="IPR029056">
    <property type="entry name" value="Ribokinase-like"/>
</dbReference>
<gene>
    <name evidence="6" type="primary">nnrD</name>
    <name evidence="8" type="ORF">ACFOPH_01505</name>
</gene>
<comment type="catalytic activity">
    <reaction evidence="6">
        <text>(6S)-NADHX + ADP = AMP + phosphate + NADH + H(+)</text>
        <dbReference type="Rhea" id="RHEA:32223"/>
        <dbReference type="ChEBI" id="CHEBI:15378"/>
        <dbReference type="ChEBI" id="CHEBI:43474"/>
        <dbReference type="ChEBI" id="CHEBI:57945"/>
        <dbReference type="ChEBI" id="CHEBI:64074"/>
        <dbReference type="ChEBI" id="CHEBI:456215"/>
        <dbReference type="ChEBI" id="CHEBI:456216"/>
        <dbReference type="EC" id="4.2.1.136"/>
    </reaction>
</comment>
<dbReference type="CDD" id="cd01171">
    <property type="entry name" value="YXKO-related"/>
    <property type="match status" value="1"/>
</dbReference>
<keyword evidence="3 6" id="KW-0521">NADP</keyword>
<evidence type="ECO:0000256" key="1">
    <source>
        <dbReference type="ARBA" id="ARBA00022741"/>
    </source>
</evidence>
<feature type="domain" description="YjeF C-terminal" evidence="7">
    <location>
        <begin position="14"/>
        <end position="306"/>
    </location>
</feature>
<dbReference type="RefSeq" id="WP_379733018.1">
    <property type="nucleotide sequence ID" value="NZ_JBHRVV010000001.1"/>
</dbReference>
<keyword evidence="2 6" id="KW-0067">ATP-binding</keyword>